<proteinExistence type="inferred from homology"/>
<dbReference type="InterPro" id="IPR011701">
    <property type="entry name" value="MFS"/>
</dbReference>
<feature type="transmembrane region" description="Helical" evidence="3">
    <location>
        <begin position="101"/>
        <end position="122"/>
    </location>
</feature>
<evidence type="ECO:0000313" key="4">
    <source>
        <dbReference type="EMBL" id="THW54293.1"/>
    </source>
</evidence>
<evidence type="ECO:0000313" key="6">
    <source>
        <dbReference type="EMBL" id="THY14232.1"/>
    </source>
</evidence>
<accession>A0A4S9YI36</accession>
<evidence type="ECO:0000256" key="1">
    <source>
        <dbReference type="ARBA" id="ARBA00004141"/>
    </source>
</evidence>
<feature type="transmembrane region" description="Helical" evidence="3">
    <location>
        <begin position="408"/>
        <end position="429"/>
    </location>
</feature>
<feature type="transmembrane region" description="Helical" evidence="3">
    <location>
        <begin position="191"/>
        <end position="211"/>
    </location>
</feature>
<dbReference type="SUPFAM" id="SSF103473">
    <property type="entry name" value="MFS general substrate transporter"/>
    <property type="match status" value="1"/>
</dbReference>
<dbReference type="GO" id="GO:0022857">
    <property type="term" value="F:transmembrane transporter activity"/>
    <property type="evidence" value="ECO:0007669"/>
    <property type="project" value="InterPro"/>
</dbReference>
<dbReference type="Proteomes" id="UP000309734">
    <property type="component" value="Unassembled WGS sequence"/>
</dbReference>
<dbReference type="Proteomes" id="UP000306584">
    <property type="component" value="Unassembled WGS sequence"/>
</dbReference>
<evidence type="ECO:0000313" key="7">
    <source>
        <dbReference type="EMBL" id="THZ57275.1"/>
    </source>
</evidence>
<dbReference type="EMBL" id="QZBS01000774">
    <property type="protein sequence ID" value="THZ57275.1"/>
    <property type="molecule type" value="Genomic_DNA"/>
</dbReference>
<dbReference type="EMBL" id="QZAO01000578">
    <property type="protein sequence ID" value="THW63131.1"/>
    <property type="molecule type" value="Genomic_DNA"/>
</dbReference>
<gene>
    <name evidence="8" type="ORF">D6C78_09397</name>
    <name evidence="7" type="ORF">D6C85_10470</name>
    <name evidence="6" type="ORF">D6D01_08168</name>
    <name evidence="5" type="ORF">D6D19_09702</name>
    <name evidence="4" type="ORF">D6D20_10314</name>
</gene>
<evidence type="ECO:0000256" key="2">
    <source>
        <dbReference type="ARBA" id="ARBA00006727"/>
    </source>
</evidence>
<evidence type="ECO:0000313" key="10">
    <source>
        <dbReference type="Proteomes" id="UP000308724"/>
    </source>
</evidence>
<feature type="transmembrane region" description="Helical" evidence="3">
    <location>
        <begin position="128"/>
        <end position="148"/>
    </location>
</feature>
<dbReference type="AlphaFoldDB" id="A0A4S9YI36"/>
<sequence length="437" mass="48189">MSPQRAHFSNLQRVEQLEIEEEDVPPDGGYGWICVASCSMINFFSWGVVASYGVYLSHYLADSVFPNASSIDFAFIGGFNFSMAMIVSPIVTISTRKYGKYLTMSIGIAFQTAGFIGASFAIRIWQLYLTQGLLVGFGIGFLYIPSTAILSQWFKRRRSLANGISSAGSGVGGACFAWATEAMIQRLSIPWALRTTGVIVFIANSVATAFLRDRNRLIKPPQLAFDWKLLRRYDVQLLLLWAFVSMLGYITLLFSLSDFALSIGLSQSQATNVVGLLNVGTAIGRPVIGIWSDAHSRIHVAAYLTLICGLSCFAFWIPATTYGLTIFFALFSGAILGVFWVVSRVHFRYLLVKLSFEQTIGPVCVEVAGLKELPSLLSISWMIIVLPTTFSEVIALKLRQPGSTRVYLFVQIFTGLSYCVASVFMFELARVKRIPAG</sequence>
<dbReference type="EMBL" id="QZBZ01000333">
    <property type="protein sequence ID" value="TIA30737.1"/>
    <property type="molecule type" value="Genomic_DNA"/>
</dbReference>
<dbReference type="EMBL" id="QZAN01000268">
    <property type="protein sequence ID" value="THW54293.1"/>
    <property type="molecule type" value="Genomic_DNA"/>
</dbReference>
<keyword evidence="3" id="KW-1133">Transmembrane helix</keyword>
<dbReference type="PANTHER" id="PTHR11360:SF315">
    <property type="entry name" value="TRANSPORTER MCH2-RELATED"/>
    <property type="match status" value="1"/>
</dbReference>
<comment type="similarity">
    <text evidence="2">Belongs to the major facilitator superfamily. Monocarboxylate porter (TC 2.A.1.13) family.</text>
</comment>
<organism evidence="8 10">
    <name type="scientific">Aureobasidium pullulans</name>
    <name type="common">Black yeast</name>
    <name type="synonym">Pullularia pullulans</name>
    <dbReference type="NCBI Taxonomy" id="5580"/>
    <lineage>
        <taxon>Eukaryota</taxon>
        <taxon>Fungi</taxon>
        <taxon>Dikarya</taxon>
        <taxon>Ascomycota</taxon>
        <taxon>Pezizomycotina</taxon>
        <taxon>Dothideomycetes</taxon>
        <taxon>Dothideomycetidae</taxon>
        <taxon>Dothideales</taxon>
        <taxon>Saccotheciaceae</taxon>
        <taxon>Aureobasidium</taxon>
    </lineage>
</organism>
<name>A0A4S9YI36_AURPU</name>
<feature type="transmembrane region" description="Helical" evidence="3">
    <location>
        <begin position="237"/>
        <end position="257"/>
    </location>
</feature>
<evidence type="ECO:0000313" key="5">
    <source>
        <dbReference type="EMBL" id="THW63131.1"/>
    </source>
</evidence>
<keyword evidence="3" id="KW-0812">Transmembrane</keyword>
<feature type="transmembrane region" description="Helical" evidence="3">
    <location>
        <begin position="43"/>
        <end position="61"/>
    </location>
</feature>
<comment type="caution">
    <text evidence="8">The sequence shown here is derived from an EMBL/GenBank/DDBJ whole genome shotgun (WGS) entry which is preliminary data.</text>
</comment>
<dbReference type="GO" id="GO:0016020">
    <property type="term" value="C:membrane"/>
    <property type="evidence" value="ECO:0007669"/>
    <property type="project" value="UniProtKB-SubCell"/>
</dbReference>
<feature type="transmembrane region" description="Helical" evidence="3">
    <location>
        <begin position="160"/>
        <end position="179"/>
    </location>
</feature>
<evidence type="ECO:0000313" key="11">
    <source>
        <dbReference type="Proteomes" id="UP000308802"/>
    </source>
</evidence>
<evidence type="ECO:0000313" key="13">
    <source>
        <dbReference type="Proteomes" id="UP000310421"/>
    </source>
</evidence>
<keyword evidence="3" id="KW-0472">Membrane</keyword>
<feature type="transmembrane region" description="Helical" evidence="3">
    <location>
        <begin position="73"/>
        <end position="94"/>
    </location>
</feature>
<dbReference type="InterPro" id="IPR036259">
    <property type="entry name" value="MFS_trans_sf"/>
</dbReference>
<dbReference type="Pfam" id="PF07690">
    <property type="entry name" value="MFS_1"/>
    <property type="match status" value="1"/>
</dbReference>
<dbReference type="Gene3D" id="1.20.1250.20">
    <property type="entry name" value="MFS general substrate transporter like domains"/>
    <property type="match status" value="2"/>
</dbReference>
<dbReference type="Proteomes" id="UP000308802">
    <property type="component" value="Unassembled WGS sequence"/>
</dbReference>
<dbReference type="InterPro" id="IPR050327">
    <property type="entry name" value="Proton-linked_MCT"/>
</dbReference>
<evidence type="ECO:0000313" key="8">
    <source>
        <dbReference type="EMBL" id="TIA30737.1"/>
    </source>
</evidence>
<feature type="transmembrane region" description="Helical" evidence="3">
    <location>
        <begin position="269"/>
        <end position="288"/>
    </location>
</feature>
<dbReference type="Proteomes" id="UP000308724">
    <property type="component" value="Unassembled WGS sequence"/>
</dbReference>
<dbReference type="Proteomes" id="UP000310421">
    <property type="component" value="Unassembled WGS sequence"/>
</dbReference>
<evidence type="ECO:0000313" key="12">
    <source>
        <dbReference type="Proteomes" id="UP000309734"/>
    </source>
</evidence>
<dbReference type="EMBL" id="QZBD01000447">
    <property type="protein sequence ID" value="THY14232.1"/>
    <property type="molecule type" value="Genomic_DNA"/>
</dbReference>
<evidence type="ECO:0000256" key="3">
    <source>
        <dbReference type="SAM" id="Phobius"/>
    </source>
</evidence>
<evidence type="ECO:0000313" key="9">
    <source>
        <dbReference type="Proteomes" id="UP000306584"/>
    </source>
</evidence>
<feature type="transmembrane region" description="Helical" evidence="3">
    <location>
        <begin position="323"/>
        <end position="343"/>
    </location>
</feature>
<protein>
    <submittedName>
        <fullName evidence="8">MFS general substrate transporter</fullName>
    </submittedName>
</protein>
<dbReference type="PANTHER" id="PTHR11360">
    <property type="entry name" value="MONOCARBOXYLATE TRANSPORTER"/>
    <property type="match status" value="1"/>
</dbReference>
<comment type="subcellular location">
    <subcellularLocation>
        <location evidence="1">Membrane</location>
        <topology evidence="1">Multi-pass membrane protein</topology>
    </subcellularLocation>
</comment>
<feature type="transmembrane region" description="Helical" evidence="3">
    <location>
        <begin position="300"/>
        <end position="317"/>
    </location>
</feature>
<reference evidence="9 10" key="1">
    <citation type="submission" date="2018-10" db="EMBL/GenBank/DDBJ databases">
        <title>Fifty Aureobasidium pullulans genomes reveal a recombining polyextremotolerant generalist.</title>
        <authorList>
            <person name="Gostincar C."/>
            <person name="Turk M."/>
            <person name="Zajc J."/>
            <person name="Gunde-Cimerman N."/>
        </authorList>
    </citation>
    <scope>NUCLEOTIDE SEQUENCE [LARGE SCALE GENOMIC DNA]</scope>
    <source>
        <strain evidence="5 11">EXF-10659</strain>
        <strain evidence="4 13">EXF-10751</strain>
        <strain evidence="8 10">EXF-1645</strain>
        <strain evidence="7 12">EXF-3519</strain>
        <strain evidence="6 9">EXF-6604</strain>
    </source>
</reference>